<dbReference type="PROSITE" id="PS50893">
    <property type="entry name" value="ABC_TRANSPORTER_2"/>
    <property type="match status" value="2"/>
</dbReference>
<organism evidence="6 7">
    <name type="scientific">Shewanella mangrovi</name>
    <dbReference type="NCBI Taxonomy" id="1515746"/>
    <lineage>
        <taxon>Bacteria</taxon>
        <taxon>Pseudomonadati</taxon>
        <taxon>Pseudomonadota</taxon>
        <taxon>Gammaproteobacteria</taxon>
        <taxon>Alteromonadales</taxon>
        <taxon>Shewanellaceae</taxon>
        <taxon>Shewanella</taxon>
    </lineage>
</organism>
<dbReference type="STRING" id="1515746.HR45_09175"/>
<dbReference type="GO" id="GO:0016887">
    <property type="term" value="F:ATP hydrolysis activity"/>
    <property type="evidence" value="ECO:0007669"/>
    <property type="project" value="InterPro"/>
</dbReference>
<reference evidence="6 7" key="1">
    <citation type="submission" date="2014-06" db="EMBL/GenBank/DDBJ databases">
        <title>Shewanella sp. YQH10.</title>
        <authorList>
            <person name="Liu Y."/>
            <person name="Zeng R."/>
        </authorList>
    </citation>
    <scope>NUCLEOTIDE SEQUENCE [LARGE SCALE GENOMIC DNA]</scope>
    <source>
        <strain evidence="6 7">YQH10</strain>
    </source>
</reference>
<keyword evidence="2" id="KW-0813">Transport</keyword>
<dbReference type="OrthoDB" id="501320at2"/>
<evidence type="ECO:0000313" key="6">
    <source>
        <dbReference type="EMBL" id="KFZ37586.1"/>
    </source>
</evidence>
<dbReference type="EMBL" id="JPEO01000005">
    <property type="protein sequence ID" value="KFZ37586.1"/>
    <property type="molecule type" value="Genomic_DNA"/>
</dbReference>
<dbReference type="SMART" id="SM00382">
    <property type="entry name" value="AAA"/>
    <property type="match status" value="2"/>
</dbReference>
<dbReference type="InterPro" id="IPR003593">
    <property type="entry name" value="AAA+_ATPase"/>
</dbReference>
<keyword evidence="7" id="KW-1185">Reference proteome</keyword>
<name>A0A094JYS5_9GAMM</name>
<dbReference type="SUPFAM" id="SSF52540">
    <property type="entry name" value="P-loop containing nucleoside triphosphate hydrolases"/>
    <property type="match status" value="2"/>
</dbReference>
<dbReference type="CDD" id="cd03225">
    <property type="entry name" value="ABC_cobalt_CbiO_domain1"/>
    <property type="match status" value="2"/>
</dbReference>
<dbReference type="GO" id="GO:0005524">
    <property type="term" value="F:ATP binding"/>
    <property type="evidence" value="ECO:0007669"/>
    <property type="project" value="UniProtKB-KW"/>
</dbReference>
<dbReference type="Pfam" id="PF00005">
    <property type="entry name" value="ABC_tran"/>
    <property type="match status" value="2"/>
</dbReference>
<evidence type="ECO:0000313" key="7">
    <source>
        <dbReference type="Proteomes" id="UP000029264"/>
    </source>
</evidence>
<evidence type="ECO:0000256" key="3">
    <source>
        <dbReference type="ARBA" id="ARBA00022741"/>
    </source>
</evidence>
<dbReference type="InterPro" id="IPR050166">
    <property type="entry name" value="ABC_transporter_ATP-bind"/>
</dbReference>
<protein>
    <submittedName>
        <fullName evidence="6">ABC transporter</fullName>
    </submittedName>
</protein>
<dbReference type="eggNOG" id="COG0488">
    <property type="taxonomic scope" value="Bacteria"/>
</dbReference>
<dbReference type="PANTHER" id="PTHR42788">
    <property type="entry name" value="TAURINE IMPORT ATP-BINDING PROTEIN-RELATED"/>
    <property type="match status" value="1"/>
</dbReference>
<dbReference type="InterPro" id="IPR015856">
    <property type="entry name" value="ABC_transpr_CbiO/EcfA_su"/>
</dbReference>
<evidence type="ECO:0000259" key="5">
    <source>
        <dbReference type="PROSITE" id="PS50893"/>
    </source>
</evidence>
<dbReference type="RefSeq" id="WP_037442101.1">
    <property type="nucleotide sequence ID" value="NZ_JPEO01000005.1"/>
</dbReference>
<keyword evidence="3" id="KW-0547">Nucleotide-binding</keyword>
<keyword evidence="4" id="KW-0067">ATP-binding</keyword>
<dbReference type="Proteomes" id="UP000029264">
    <property type="component" value="Unassembled WGS sequence"/>
</dbReference>
<dbReference type="InterPro" id="IPR027417">
    <property type="entry name" value="P-loop_NTPase"/>
</dbReference>
<evidence type="ECO:0000256" key="2">
    <source>
        <dbReference type="ARBA" id="ARBA00022448"/>
    </source>
</evidence>
<gene>
    <name evidence="6" type="ORF">HR45_09175</name>
</gene>
<dbReference type="Gene3D" id="3.40.50.300">
    <property type="entry name" value="P-loop containing nucleotide triphosphate hydrolases"/>
    <property type="match status" value="2"/>
</dbReference>
<dbReference type="PANTHER" id="PTHR42788:SF13">
    <property type="entry name" value="ALIPHATIC SULFONATES IMPORT ATP-BINDING PROTEIN SSUB"/>
    <property type="match status" value="1"/>
</dbReference>
<evidence type="ECO:0000256" key="1">
    <source>
        <dbReference type="ARBA" id="ARBA00005417"/>
    </source>
</evidence>
<sequence>MRLIELDGVNFNYGSGQPWIFRDLDFRLESGSCHCITGPTGSGKSTLLQLIAGLLSRPFEGGVFRRQGLLTGLVMQDPQVQLLRQTVGAEVAFALENLALATEQMIPMVQRALRRVGLFVSLDCPISNLSLGQKYRLMMAAQLVCNPTVLLLDEPWAQLDDRGVEELIMVIRGLVADGIAVVISEHNPRSFDGLVDHFWQLADGQLKPGIYRTQHAIPLKAMSCGDEVIVDTDSFDYRFVGDSPLFSCEQPLQVRRGELVTLIGDNGAGKSSLMKSLAGIQSNTVALPIRVFGERPKAGAYGARLGLLMQRPVRQLFENSVLDEISFSLKRFELPLENAAALLQDLGLEAFAKQSPHKLSYGQQHLVALASLVCYQPQLLLLDDPMAGLDAEYFDRFCLMVNRLRERGTAVIVSSHRPLRQLPVSQQWDIADGMLTVSYALEEAYYAS</sequence>
<feature type="domain" description="ABC transporter" evidence="5">
    <location>
        <begin position="4"/>
        <end position="228"/>
    </location>
</feature>
<feature type="domain" description="ABC transporter" evidence="5">
    <location>
        <begin position="230"/>
        <end position="447"/>
    </location>
</feature>
<comment type="caution">
    <text evidence="6">The sequence shown here is derived from an EMBL/GenBank/DDBJ whole genome shotgun (WGS) entry which is preliminary data.</text>
</comment>
<dbReference type="InterPro" id="IPR003439">
    <property type="entry name" value="ABC_transporter-like_ATP-bd"/>
</dbReference>
<evidence type="ECO:0000256" key="4">
    <source>
        <dbReference type="ARBA" id="ARBA00022840"/>
    </source>
</evidence>
<comment type="similarity">
    <text evidence="1">Belongs to the ABC transporter superfamily.</text>
</comment>
<proteinExistence type="inferred from homology"/>
<dbReference type="AlphaFoldDB" id="A0A094JYS5"/>
<accession>A0A094JYS5</accession>
<dbReference type="GO" id="GO:0016020">
    <property type="term" value="C:membrane"/>
    <property type="evidence" value="ECO:0007669"/>
    <property type="project" value="InterPro"/>
</dbReference>
<dbReference type="GO" id="GO:0055085">
    <property type="term" value="P:transmembrane transport"/>
    <property type="evidence" value="ECO:0007669"/>
    <property type="project" value="InterPro"/>
</dbReference>